<comment type="caution">
    <text evidence="5">The sequence shown here is derived from an EMBL/GenBank/DDBJ whole genome shotgun (WGS) entry which is preliminary data.</text>
</comment>
<gene>
    <name evidence="5" type="ORF">S03H2_12604</name>
</gene>
<dbReference type="Pfam" id="PF01750">
    <property type="entry name" value="HycI"/>
    <property type="match status" value="1"/>
</dbReference>
<dbReference type="InterPro" id="IPR023430">
    <property type="entry name" value="Pept_HybD-like_dom_sf"/>
</dbReference>
<accession>X1HPA6</accession>
<name>X1HPA6_9ZZZZ</name>
<comment type="similarity">
    <text evidence="1">Belongs to the peptidase A31 family.</text>
</comment>
<dbReference type="PANTHER" id="PTHR30302:SF1">
    <property type="entry name" value="HYDROGENASE 2 MATURATION PROTEASE"/>
    <property type="match status" value="1"/>
</dbReference>
<dbReference type="GO" id="GO:0004190">
    <property type="term" value="F:aspartic-type endopeptidase activity"/>
    <property type="evidence" value="ECO:0007669"/>
    <property type="project" value="UniProtKB-KW"/>
</dbReference>
<evidence type="ECO:0000256" key="1">
    <source>
        <dbReference type="ARBA" id="ARBA00006814"/>
    </source>
</evidence>
<sequence>MKTLILGVGNPILTDDSVGICVANEIKKLSLPNVEVIETSLAGISLLEYVVGYERLIIIDSIKTEKEAPGTLYKLKLEDIGNSATTSYSHGINIRTAIGLGRKLGYKIPKIIEIYAIEIKDNTTFGEECTPAVKSKIPGIVDEITKIIKSDSPQHLP</sequence>
<organism evidence="5">
    <name type="scientific">marine sediment metagenome</name>
    <dbReference type="NCBI Taxonomy" id="412755"/>
    <lineage>
        <taxon>unclassified sequences</taxon>
        <taxon>metagenomes</taxon>
        <taxon>ecological metagenomes</taxon>
    </lineage>
</organism>
<dbReference type="AlphaFoldDB" id="X1HPA6"/>
<dbReference type="SUPFAM" id="SSF53163">
    <property type="entry name" value="HybD-like"/>
    <property type="match status" value="1"/>
</dbReference>
<dbReference type="InterPro" id="IPR000671">
    <property type="entry name" value="Peptidase_A31"/>
</dbReference>
<proteinExistence type="inferred from homology"/>
<dbReference type="GO" id="GO:0008047">
    <property type="term" value="F:enzyme activator activity"/>
    <property type="evidence" value="ECO:0007669"/>
    <property type="project" value="InterPro"/>
</dbReference>
<keyword evidence="4" id="KW-0378">Hydrolase</keyword>
<evidence type="ECO:0000256" key="3">
    <source>
        <dbReference type="ARBA" id="ARBA00022750"/>
    </source>
</evidence>
<evidence type="ECO:0000256" key="4">
    <source>
        <dbReference type="ARBA" id="ARBA00022801"/>
    </source>
</evidence>
<evidence type="ECO:0008006" key="6">
    <source>
        <dbReference type="Google" id="ProtNLM"/>
    </source>
</evidence>
<dbReference type="Gene3D" id="3.40.50.1450">
    <property type="entry name" value="HybD-like"/>
    <property type="match status" value="1"/>
</dbReference>
<dbReference type="PANTHER" id="PTHR30302">
    <property type="entry name" value="HYDROGENASE 1 MATURATION PROTEASE"/>
    <property type="match status" value="1"/>
</dbReference>
<dbReference type="EMBL" id="BARU01006406">
    <property type="protein sequence ID" value="GAH47123.1"/>
    <property type="molecule type" value="Genomic_DNA"/>
</dbReference>
<dbReference type="NCBIfam" id="TIGR00072">
    <property type="entry name" value="hydrog_prot"/>
    <property type="match status" value="1"/>
</dbReference>
<dbReference type="PRINTS" id="PR00446">
    <property type="entry name" value="HYDRGNUPTAKE"/>
</dbReference>
<reference evidence="5" key="1">
    <citation type="journal article" date="2014" name="Front. Microbiol.">
        <title>High frequency of phylogenetically diverse reductive dehalogenase-homologous genes in deep subseafloor sedimentary metagenomes.</title>
        <authorList>
            <person name="Kawai M."/>
            <person name="Futagami T."/>
            <person name="Toyoda A."/>
            <person name="Takaki Y."/>
            <person name="Nishi S."/>
            <person name="Hori S."/>
            <person name="Arai W."/>
            <person name="Tsubouchi T."/>
            <person name="Morono Y."/>
            <person name="Uchiyama I."/>
            <person name="Ito T."/>
            <person name="Fujiyama A."/>
            <person name="Inagaki F."/>
            <person name="Takami H."/>
        </authorList>
    </citation>
    <scope>NUCLEOTIDE SEQUENCE</scope>
    <source>
        <strain evidence="5">Expedition CK06-06</strain>
    </source>
</reference>
<evidence type="ECO:0000313" key="5">
    <source>
        <dbReference type="EMBL" id="GAH47123.1"/>
    </source>
</evidence>
<evidence type="ECO:0000256" key="2">
    <source>
        <dbReference type="ARBA" id="ARBA00022670"/>
    </source>
</evidence>
<keyword evidence="3" id="KW-0064">Aspartyl protease</keyword>
<protein>
    <recommendedName>
        <fullName evidence="6">Hydrogenase maturation protease</fullName>
    </recommendedName>
</protein>
<keyword evidence="2" id="KW-0645">Protease</keyword>
<dbReference type="GO" id="GO:0016485">
    <property type="term" value="P:protein processing"/>
    <property type="evidence" value="ECO:0007669"/>
    <property type="project" value="TreeGrafter"/>
</dbReference>